<dbReference type="EMBL" id="JH000910">
    <property type="protein sequence ID" value="EGW11896.1"/>
    <property type="molecule type" value="Genomic_DNA"/>
</dbReference>
<dbReference type="AlphaFoldDB" id="G3HY69"/>
<reference evidence="2" key="1">
    <citation type="journal article" date="2011" name="Nat. Biotechnol.">
        <title>The genomic sequence of the Chinese hamster ovary (CHO)-K1 cell line.</title>
        <authorList>
            <person name="Xu X."/>
            <person name="Nagarajan H."/>
            <person name="Lewis N.E."/>
            <person name="Pan S."/>
            <person name="Cai Z."/>
            <person name="Liu X."/>
            <person name="Chen W."/>
            <person name="Xie M."/>
            <person name="Wang W."/>
            <person name="Hammond S."/>
            <person name="Andersen M.R."/>
            <person name="Neff N."/>
            <person name="Passarelli B."/>
            <person name="Koh W."/>
            <person name="Fan H.C."/>
            <person name="Wang J."/>
            <person name="Gui Y."/>
            <person name="Lee K.H."/>
            <person name="Betenbaugh M.J."/>
            <person name="Quake S.R."/>
            <person name="Famili I."/>
            <person name="Palsson B.O."/>
            <person name="Wang J."/>
        </authorList>
    </citation>
    <scope>NUCLEOTIDE SEQUENCE [LARGE SCALE GENOMIC DNA]</scope>
    <source>
        <strain evidence="2">CHO K1 cell line</strain>
    </source>
</reference>
<evidence type="ECO:0000313" key="1">
    <source>
        <dbReference type="EMBL" id="EGW11896.1"/>
    </source>
</evidence>
<gene>
    <name evidence="1" type="ORF">I79_015987</name>
</gene>
<dbReference type="Proteomes" id="UP000001075">
    <property type="component" value="Unassembled WGS sequence"/>
</dbReference>
<organism evidence="1 2">
    <name type="scientific">Cricetulus griseus</name>
    <name type="common">Chinese hamster</name>
    <name type="synonym">Cricetulus barabensis griseus</name>
    <dbReference type="NCBI Taxonomy" id="10029"/>
    <lineage>
        <taxon>Eukaryota</taxon>
        <taxon>Metazoa</taxon>
        <taxon>Chordata</taxon>
        <taxon>Craniata</taxon>
        <taxon>Vertebrata</taxon>
        <taxon>Euteleostomi</taxon>
        <taxon>Mammalia</taxon>
        <taxon>Eutheria</taxon>
        <taxon>Euarchontoglires</taxon>
        <taxon>Glires</taxon>
        <taxon>Rodentia</taxon>
        <taxon>Myomorpha</taxon>
        <taxon>Muroidea</taxon>
        <taxon>Cricetidae</taxon>
        <taxon>Cricetinae</taxon>
        <taxon>Cricetulus</taxon>
    </lineage>
</organism>
<protein>
    <submittedName>
        <fullName evidence="1">Uncharacterized protein</fullName>
    </submittedName>
</protein>
<accession>G3HY69</accession>
<proteinExistence type="predicted"/>
<evidence type="ECO:0000313" key="2">
    <source>
        <dbReference type="Proteomes" id="UP000001075"/>
    </source>
</evidence>
<sequence>MTSESSLFTAHHPHFIIAIDPLLAHALKLENPLPHRLPVLGSLRCLFFSSSFHYTRIFTTQ</sequence>
<dbReference type="InParanoid" id="G3HY69"/>
<name>G3HY69_CRIGR</name>